<keyword evidence="4" id="KW-0831">Ubiquinone biosynthesis</keyword>
<reference evidence="6 7" key="1">
    <citation type="journal article" date="2004" name="Nature">
        <title>Genome sequence of the ultrasmall unicellular red alga Cyanidioschyzon merolae 10D.</title>
        <authorList>
            <person name="Matsuzaki M."/>
            <person name="Misumi O."/>
            <person name="Shin-i T."/>
            <person name="Maruyama S."/>
            <person name="Takahara M."/>
            <person name="Miyagishima S."/>
            <person name="Mori T."/>
            <person name="Nishida K."/>
            <person name="Yagisawa F."/>
            <person name="Nishida K."/>
            <person name="Yoshida Y."/>
            <person name="Nishimura Y."/>
            <person name="Nakao S."/>
            <person name="Kobayashi T."/>
            <person name="Momoyama Y."/>
            <person name="Higashiyama T."/>
            <person name="Minoda A."/>
            <person name="Sano M."/>
            <person name="Nomoto H."/>
            <person name="Oishi K."/>
            <person name="Hayashi H."/>
            <person name="Ohta F."/>
            <person name="Nishizaka S."/>
            <person name="Haga S."/>
            <person name="Miura S."/>
            <person name="Morishita T."/>
            <person name="Kabeya Y."/>
            <person name="Terasawa K."/>
            <person name="Suzuki Y."/>
            <person name="Ishii Y."/>
            <person name="Asakawa S."/>
            <person name="Takano H."/>
            <person name="Ohta N."/>
            <person name="Kuroiwa H."/>
            <person name="Tanaka K."/>
            <person name="Shimizu N."/>
            <person name="Sugano S."/>
            <person name="Sato N."/>
            <person name="Nozaki H."/>
            <person name="Ogasawara N."/>
            <person name="Kohara Y."/>
            <person name="Kuroiwa T."/>
        </authorList>
    </citation>
    <scope>NUCLEOTIDE SEQUENCE [LARGE SCALE GENOMIC DNA]</scope>
    <source>
        <strain evidence="6 7">10D</strain>
    </source>
</reference>
<dbReference type="PROSITE" id="PS01183">
    <property type="entry name" value="UBIE_1"/>
    <property type="match status" value="1"/>
</dbReference>
<comment type="subcellular location">
    <subcellularLocation>
        <location evidence="4">Mitochondrion inner membrane</location>
        <topology evidence="4">Peripheral membrane protein</topology>
        <orientation evidence="4">Matrix side</orientation>
    </subcellularLocation>
</comment>
<comment type="caution">
    <text evidence="4">Lacks conserved residue(s) required for the propagation of feature annotation.</text>
</comment>
<protein>
    <recommendedName>
        <fullName evidence="4">2-methoxy-6-polyprenyl-1,4-benzoquinol methylase, mitochondrial</fullName>
        <ecNumber evidence="4">2.1.1.201</ecNumber>
    </recommendedName>
    <alternativeName>
        <fullName evidence="4">Ubiquinone biosynthesis methyltransferase COQ5</fullName>
    </alternativeName>
</protein>
<comment type="pathway">
    <text evidence="4">Cofactor biosynthesis; ubiquinone biosynthesis.</text>
</comment>
<dbReference type="SUPFAM" id="SSF53335">
    <property type="entry name" value="S-adenosyl-L-methionine-dependent methyltransferases"/>
    <property type="match status" value="1"/>
</dbReference>
<feature type="region of interest" description="Disordered" evidence="5">
    <location>
        <begin position="130"/>
        <end position="152"/>
    </location>
</feature>
<comment type="similarity">
    <text evidence="4">Belongs to the class I-like SAM-binding methyltransferase superfamily. MenG/UbiE family.</text>
</comment>
<keyword evidence="1 4" id="KW-0489">Methyltransferase</keyword>
<proteinExistence type="inferred from homology"/>
<dbReference type="eggNOG" id="KOG1540">
    <property type="taxonomic scope" value="Eukaryota"/>
</dbReference>
<dbReference type="InterPro" id="IPR029063">
    <property type="entry name" value="SAM-dependent_MTases_sf"/>
</dbReference>
<keyword evidence="4" id="KW-0496">Mitochondrion</keyword>
<comment type="catalytic activity">
    <reaction evidence="4">
        <text>a 2-methoxy-6-(all-trans-polyprenyl)benzene-1,4-diol + S-adenosyl-L-methionine = a 5-methoxy-2-methyl-3-(all-trans-polyprenyl)benzene-1,4-diol + S-adenosyl-L-homocysteine + H(+)</text>
        <dbReference type="Rhea" id="RHEA:28286"/>
        <dbReference type="Rhea" id="RHEA-COMP:10858"/>
        <dbReference type="Rhea" id="RHEA-COMP:10859"/>
        <dbReference type="ChEBI" id="CHEBI:15378"/>
        <dbReference type="ChEBI" id="CHEBI:57856"/>
        <dbReference type="ChEBI" id="CHEBI:59789"/>
        <dbReference type="ChEBI" id="CHEBI:84166"/>
        <dbReference type="ChEBI" id="CHEBI:84167"/>
        <dbReference type="EC" id="2.1.1.201"/>
    </reaction>
</comment>
<evidence type="ECO:0000256" key="3">
    <source>
        <dbReference type="ARBA" id="ARBA00022691"/>
    </source>
</evidence>
<name>M1V559_CYAM1</name>
<dbReference type="OMA" id="MNDVMSM"/>
<dbReference type="PANTHER" id="PTHR43591">
    <property type="entry name" value="METHYLTRANSFERASE"/>
    <property type="match status" value="1"/>
</dbReference>
<feature type="binding site" evidence="4">
    <location>
        <position position="89"/>
    </location>
    <ligand>
        <name>S-adenosyl-L-methionine</name>
        <dbReference type="ChEBI" id="CHEBI:59789"/>
    </ligand>
</feature>
<dbReference type="Pfam" id="PF01209">
    <property type="entry name" value="Ubie_methyltran"/>
    <property type="match status" value="2"/>
</dbReference>
<feature type="binding site" evidence="4">
    <location>
        <position position="182"/>
    </location>
    <ligand>
        <name>S-adenosyl-L-methionine</name>
        <dbReference type="ChEBI" id="CHEBI:59789"/>
    </ligand>
</feature>
<dbReference type="InterPro" id="IPR023576">
    <property type="entry name" value="UbiE/COQ5_MeTrFase_CS"/>
</dbReference>
<dbReference type="Gramene" id="CMI231CT">
    <property type="protein sequence ID" value="CMI231CT"/>
    <property type="gene ID" value="CMI231C"/>
</dbReference>
<feature type="compositionally biased region" description="Basic and acidic residues" evidence="5">
    <location>
        <begin position="130"/>
        <end position="139"/>
    </location>
</feature>
<evidence type="ECO:0000313" key="6">
    <source>
        <dbReference type="EMBL" id="BAM80100.1"/>
    </source>
</evidence>
<dbReference type="OrthoDB" id="6329284at2759"/>
<evidence type="ECO:0000313" key="7">
    <source>
        <dbReference type="Proteomes" id="UP000007014"/>
    </source>
</evidence>
<evidence type="ECO:0000256" key="4">
    <source>
        <dbReference type="HAMAP-Rule" id="MF_03191"/>
    </source>
</evidence>
<reference evidence="6 7" key="2">
    <citation type="journal article" date="2007" name="BMC Biol.">
        <title>A 100%-complete sequence reveals unusually simple genomic features in the hot-spring red alga Cyanidioschyzon merolae.</title>
        <authorList>
            <person name="Nozaki H."/>
            <person name="Takano H."/>
            <person name="Misumi O."/>
            <person name="Terasawa K."/>
            <person name="Matsuzaki M."/>
            <person name="Maruyama S."/>
            <person name="Nishida K."/>
            <person name="Yagisawa F."/>
            <person name="Yoshida Y."/>
            <person name="Fujiwara T."/>
            <person name="Takio S."/>
            <person name="Tamura K."/>
            <person name="Chung S.J."/>
            <person name="Nakamura S."/>
            <person name="Kuroiwa H."/>
            <person name="Tanaka K."/>
            <person name="Sato N."/>
            <person name="Kuroiwa T."/>
        </authorList>
    </citation>
    <scope>NUCLEOTIDE SEQUENCE [LARGE SCALE GENOMIC DNA]</scope>
    <source>
        <strain evidence="6 7">10D</strain>
    </source>
</reference>
<accession>M1V559</accession>
<dbReference type="GO" id="GO:0008425">
    <property type="term" value="F:2-methoxy-6-polyprenyl-1,4-benzoquinol methyltransferase activity"/>
    <property type="evidence" value="ECO:0007669"/>
    <property type="project" value="UniProtKB-UniRule"/>
</dbReference>
<keyword evidence="2 4" id="KW-0808">Transferase</keyword>
<dbReference type="KEGG" id="cme:CYME_CMI231C"/>
<keyword evidence="4" id="KW-0472">Membrane</keyword>
<dbReference type="Proteomes" id="UP000007014">
    <property type="component" value="Chromosome 9"/>
</dbReference>
<evidence type="ECO:0000256" key="2">
    <source>
        <dbReference type="ARBA" id="ARBA00022679"/>
    </source>
</evidence>
<sequence>MFRGRFIRGASSWLENWSVASGARNFCSHSELPMEKSRLVQGVFSSVAPAYDLMNDCMSLGLHRVWKDHFVRRLRPVSGMRIVDVAAGTGDIAFRIWQREPRVSLTLLDPNEEMLSIARRRAAALLGRSRFSDSDHGEELAPGPATSTRSQPAGVAGTMRFIVAAAERLPLPDALFDAYTISFGMRNTSEPLRAMQESYRVLRQGGRFLMMEFARVRETFPLVQQLYDAYSINVIPWLGERIARDRHAYEYLVESIRAFPDQDEVCAMLERSGFREVTFEDLGFGMVSIYSGWKLE</sequence>
<keyword evidence="6" id="KW-0830">Ubiquinone</keyword>
<feature type="binding site" evidence="4">
    <location>
        <position position="109"/>
    </location>
    <ligand>
        <name>S-adenosyl-L-methionine</name>
        <dbReference type="ChEBI" id="CHEBI:59789"/>
    </ligand>
</feature>
<dbReference type="InterPro" id="IPR004033">
    <property type="entry name" value="UbiE/COQ5_MeTrFase"/>
</dbReference>
<evidence type="ECO:0000256" key="1">
    <source>
        <dbReference type="ARBA" id="ARBA00022603"/>
    </source>
</evidence>
<keyword evidence="3 4" id="KW-0949">S-adenosyl-L-methionine</keyword>
<comment type="function">
    <text evidence="4">Methyltransferase required for the conversion of 2-polyprenyl-6-methoxy-1,4-benzoquinol (DDMQH2) to 2-polyprenyl-3-methyl-6-methoxy-1,4-benzoquinol (DMQH2).</text>
</comment>
<dbReference type="HOGENOM" id="CLU_037990_0_1_1"/>
<keyword evidence="4" id="KW-0999">Mitochondrion inner membrane</keyword>
<dbReference type="UniPathway" id="UPA00232"/>
<dbReference type="EC" id="2.1.1.201" evidence="4"/>
<dbReference type="EMBL" id="AP006491">
    <property type="protein sequence ID" value="BAM80100.1"/>
    <property type="molecule type" value="Genomic_DNA"/>
</dbReference>
<comment type="subunit">
    <text evidence="4">Component of a multi-subunit COQ enzyme complex.</text>
</comment>
<evidence type="ECO:0000256" key="5">
    <source>
        <dbReference type="SAM" id="MobiDB-lite"/>
    </source>
</evidence>
<dbReference type="HAMAP" id="MF_01813">
    <property type="entry name" value="MenG_UbiE_methyltr"/>
    <property type="match status" value="1"/>
</dbReference>
<gene>
    <name evidence="6" type="ORF">CYME_CMI231C</name>
</gene>
<dbReference type="Gene3D" id="3.40.50.150">
    <property type="entry name" value="Vaccinia Virus protein VP39"/>
    <property type="match status" value="1"/>
</dbReference>
<dbReference type="PANTHER" id="PTHR43591:SF24">
    <property type="entry name" value="2-METHOXY-6-POLYPRENYL-1,4-BENZOQUINOL METHYLASE, MITOCHONDRIAL"/>
    <property type="match status" value="1"/>
</dbReference>
<keyword evidence="7" id="KW-1185">Reference proteome</keyword>
<organism evidence="6 7">
    <name type="scientific">Cyanidioschyzon merolae (strain NIES-3377 / 10D)</name>
    <name type="common">Unicellular red alga</name>
    <dbReference type="NCBI Taxonomy" id="280699"/>
    <lineage>
        <taxon>Eukaryota</taxon>
        <taxon>Rhodophyta</taxon>
        <taxon>Bangiophyceae</taxon>
        <taxon>Cyanidiales</taxon>
        <taxon>Cyanidiaceae</taxon>
        <taxon>Cyanidioschyzon</taxon>
    </lineage>
</organism>
<dbReference type="GO" id="GO:0031314">
    <property type="term" value="C:extrinsic component of mitochondrial inner membrane"/>
    <property type="evidence" value="ECO:0007669"/>
    <property type="project" value="UniProtKB-UniRule"/>
</dbReference>
<dbReference type="GO" id="GO:0032259">
    <property type="term" value="P:methylation"/>
    <property type="evidence" value="ECO:0007669"/>
    <property type="project" value="UniProtKB-KW"/>
</dbReference>
<dbReference type="RefSeq" id="XP_005536386.1">
    <property type="nucleotide sequence ID" value="XM_005536329.1"/>
</dbReference>
<dbReference type="STRING" id="280699.M1V559"/>
<dbReference type="AlphaFoldDB" id="M1V559"/>
<dbReference type="PROSITE" id="PS51608">
    <property type="entry name" value="SAM_MT_UBIE"/>
    <property type="match status" value="1"/>
</dbReference>
<dbReference type="CDD" id="cd02440">
    <property type="entry name" value="AdoMet_MTases"/>
    <property type="match status" value="1"/>
</dbReference>
<dbReference type="GeneID" id="16993720"/>